<keyword evidence="6 8" id="KW-0472">Membrane</keyword>
<feature type="transmembrane region" description="Helical" evidence="8">
    <location>
        <begin position="96"/>
        <end position="115"/>
    </location>
</feature>
<evidence type="ECO:0000256" key="4">
    <source>
        <dbReference type="ARBA" id="ARBA00022746"/>
    </source>
</evidence>
<feature type="domain" description="Lycopene cyclase" evidence="9">
    <location>
        <begin position="68"/>
        <end position="102"/>
    </location>
</feature>
<proteinExistence type="predicted"/>
<organism evidence="10 11">
    <name type="scientific">Natrinema pallidum</name>
    <dbReference type="NCBI Taxonomy" id="69527"/>
    <lineage>
        <taxon>Archaea</taxon>
        <taxon>Methanobacteriati</taxon>
        <taxon>Methanobacteriota</taxon>
        <taxon>Stenosarchaea group</taxon>
        <taxon>Halobacteria</taxon>
        <taxon>Halobacteriales</taxon>
        <taxon>Natrialbaceae</taxon>
        <taxon>Natrinema</taxon>
    </lineage>
</organism>
<gene>
    <name evidence="10" type="ORF">FGF80_08435</name>
</gene>
<evidence type="ECO:0000313" key="11">
    <source>
        <dbReference type="Proteomes" id="UP000307562"/>
    </source>
</evidence>
<evidence type="ECO:0000256" key="7">
    <source>
        <dbReference type="ARBA" id="ARBA00023235"/>
    </source>
</evidence>
<evidence type="ECO:0000256" key="5">
    <source>
        <dbReference type="ARBA" id="ARBA00022989"/>
    </source>
</evidence>
<dbReference type="Pfam" id="PF18916">
    <property type="entry name" value="Lycopene_cyc"/>
    <property type="match status" value="2"/>
</dbReference>
<dbReference type="NCBIfam" id="TIGR03462">
    <property type="entry name" value="CarR_dom_SF"/>
    <property type="match status" value="1"/>
</dbReference>
<evidence type="ECO:0000313" key="10">
    <source>
        <dbReference type="EMBL" id="QCW03261.1"/>
    </source>
</evidence>
<dbReference type="GO" id="GO:0045436">
    <property type="term" value="F:lycopene beta cyclase activity"/>
    <property type="evidence" value="ECO:0007669"/>
    <property type="project" value="UniProtKB-ARBA"/>
</dbReference>
<name>A0A4P9TEP2_9EURY</name>
<evidence type="ECO:0000256" key="1">
    <source>
        <dbReference type="ARBA" id="ARBA00004141"/>
    </source>
</evidence>
<accession>A0A4P9TEP2</accession>
<comment type="subcellular location">
    <subcellularLocation>
        <location evidence="1">Membrane</location>
        <topology evidence="1">Multi-pass membrane protein</topology>
    </subcellularLocation>
</comment>
<reference evidence="11" key="1">
    <citation type="submission" date="2019-05" db="EMBL/GenBank/DDBJ databases">
        <title>Complete Genome Sequence and Methylation Pattern of the Halophilic Archaeon Natrinema pallidum BOL6-1.</title>
        <authorList>
            <person name="DasSarma P."/>
            <person name="DasSarma B.P."/>
            <person name="DasSarma S.L."/>
            <person name="Martinez F.L."/>
            <person name="Guzman D."/>
            <person name="Roberts R.J."/>
            <person name="DasSarma S."/>
        </authorList>
    </citation>
    <scope>NUCLEOTIDE SEQUENCE [LARGE SCALE GENOMIC DNA]</scope>
    <source>
        <strain evidence="11">BOL6-1</strain>
    </source>
</reference>
<feature type="domain" description="Lycopene cyclase" evidence="9">
    <location>
        <begin position="4"/>
        <end position="36"/>
    </location>
</feature>
<dbReference type="GO" id="GO:0016872">
    <property type="term" value="F:intramolecular lyase activity"/>
    <property type="evidence" value="ECO:0007669"/>
    <property type="project" value="InterPro"/>
</dbReference>
<dbReference type="Proteomes" id="UP000307562">
    <property type="component" value="Chromosome"/>
</dbReference>
<keyword evidence="3 8" id="KW-0812">Transmembrane</keyword>
<keyword evidence="4" id="KW-0125">Carotenoid biosynthesis</keyword>
<protein>
    <submittedName>
        <fullName evidence="10">Lycopene cyclase domain-containing protein</fullName>
    </submittedName>
</protein>
<dbReference type="EMBL" id="CP040637">
    <property type="protein sequence ID" value="QCW03261.1"/>
    <property type="molecule type" value="Genomic_DNA"/>
</dbReference>
<evidence type="ECO:0000259" key="9">
    <source>
        <dbReference type="Pfam" id="PF18916"/>
    </source>
</evidence>
<evidence type="ECO:0000256" key="6">
    <source>
        <dbReference type="ARBA" id="ARBA00023136"/>
    </source>
</evidence>
<evidence type="ECO:0000256" key="8">
    <source>
        <dbReference type="SAM" id="Phobius"/>
    </source>
</evidence>
<keyword evidence="7" id="KW-0413">Isomerase</keyword>
<feature type="transmembrane region" description="Helical" evidence="8">
    <location>
        <begin position="58"/>
        <end position="76"/>
    </location>
</feature>
<dbReference type="GO" id="GO:0016117">
    <property type="term" value="P:carotenoid biosynthetic process"/>
    <property type="evidence" value="ECO:0007669"/>
    <property type="project" value="UniProtKB-KW"/>
</dbReference>
<keyword evidence="11" id="KW-1185">Reference proteome</keyword>
<keyword evidence="5 8" id="KW-1133">Transmembrane helix</keyword>
<dbReference type="AlphaFoldDB" id="A0A4P9TEP2"/>
<sequence>MRIAKGVWWYGDGAVLATVWRVPLEEYLFFVFQPVLTSLWLCQWIWPINRSLWLPRSHRGLGGVGGLAIELGIWVISEAHTTGYVLGGLPIEEALFFLVTNVFAVQGVVLYLCLLDRRHEIPSVEGLRNGTLSAGD</sequence>
<feature type="transmembrane region" description="Helical" evidence="8">
    <location>
        <begin position="27"/>
        <end position="46"/>
    </location>
</feature>
<dbReference type="GO" id="GO:0016020">
    <property type="term" value="C:membrane"/>
    <property type="evidence" value="ECO:0007669"/>
    <property type="project" value="UniProtKB-SubCell"/>
</dbReference>
<dbReference type="InterPro" id="IPR017825">
    <property type="entry name" value="Lycopene_cyclase_dom"/>
</dbReference>
<dbReference type="KEGG" id="npl:FGF80_08435"/>
<comment type="pathway">
    <text evidence="2">Carotenoid biosynthesis.</text>
</comment>
<evidence type="ECO:0000256" key="2">
    <source>
        <dbReference type="ARBA" id="ARBA00004829"/>
    </source>
</evidence>
<evidence type="ECO:0000256" key="3">
    <source>
        <dbReference type="ARBA" id="ARBA00022692"/>
    </source>
</evidence>